<proteinExistence type="predicted"/>
<sequence length="79" mass="9093">MAIAGLANHQRPCGFYQWEKLQAVLLPNYQIKIFSKEQLEDLIFKGHLCFMQPVGNKQIEEEDKRSTFLASCCAEMANQ</sequence>
<keyword evidence="1" id="KW-1185">Reference proteome</keyword>
<name>A0A915KHF6_ROMCU</name>
<dbReference type="AlphaFoldDB" id="A0A915KHF6"/>
<accession>A0A915KHF6</accession>
<evidence type="ECO:0000313" key="2">
    <source>
        <dbReference type="WBParaSite" id="nRc.2.0.1.t37820-RA"/>
    </source>
</evidence>
<dbReference type="WBParaSite" id="nRc.2.0.1.t37820-RA">
    <property type="protein sequence ID" value="nRc.2.0.1.t37820-RA"/>
    <property type="gene ID" value="nRc.2.0.1.g37820"/>
</dbReference>
<evidence type="ECO:0000313" key="1">
    <source>
        <dbReference type="Proteomes" id="UP000887565"/>
    </source>
</evidence>
<reference evidence="2" key="1">
    <citation type="submission" date="2022-11" db="UniProtKB">
        <authorList>
            <consortium name="WormBaseParasite"/>
        </authorList>
    </citation>
    <scope>IDENTIFICATION</scope>
</reference>
<organism evidence="1 2">
    <name type="scientific">Romanomermis culicivorax</name>
    <name type="common">Nematode worm</name>
    <dbReference type="NCBI Taxonomy" id="13658"/>
    <lineage>
        <taxon>Eukaryota</taxon>
        <taxon>Metazoa</taxon>
        <taxon>Ecdysozoa</taxon>
        <taxon>Nematoda</taxon>
        <taxon>Enoplea</taxon>
        <taxon>Dorylaimia</taxon>
        <taxon>Mermithida</taxon>
        <taxon>Mermithoidea</taxon>
        <taxon>Mermithidae</taxon>
        <taxon>Romanomermis</taxon>
    </lineage>
</organism>
<protein>
    <submittedName>
        <fullName evidence="2">Uncharacterized protein</fullName>
    </submittedName>
</protein>
<dbReference type="Proteomes" id="UP000887565">
    <property type="component" value="Unplaced"/>
</dbReference>